<dbReference type="Gene3D" id="3.90.245.10">
    <property type="entry name" value="Ribonucleoside hydrolase-like"/>
    <property type="match status" value="1"/>
</dbReference>
<feature type="signal peptide" evidence="1">
    <location>
        <begin position="1"/>
        <end position="23"/>
    </location>
</feature>
<dbReference type="EMBL" id="CATKSH010000007">
    <property type="protein sequence ID" value="CAI9120577.1"/>
    <property type="molecule type" value="Genomic_DNA"/>
</dbReference>
<evidence type="ECO:0000313" key="4">
    <source>
        <dbReference type="Proteomes" id="UP001176960"/>
    </source>
</evidence>
<dbReference type="PANTHER" id="PTHR46190">
    <property type="entry name" value="SI:CH211-201H21.5-RELATED"/>
    <property type="match status" value="1"/>
</dbReference>
<evidence type="ECO:0000256" key="1">
    <source>
        <dbReference type="SAM" id="SignalP"/>
    </source>
</evidence>
<dbReference type="SUPFAM" id="SSF53590">
    <property type="entry name" value="Nucleoside hydrolase"/>
    <property type="match status" value="1"/>
</dbReference>
<dbReference type="InterPro" id="IPR052775">
    <property type="entry name" value="IUN_hydrolase"/>
</dbReference>
<reference evidence="3" key="1">
    <citation type="submission" date="2023-03" db="EMBL/GenBank/DDBJ databases">
        <authorList>
            <person name="Cleenwerck I."/>
        </authorList>
    </citation>
    <scope>NUCLEOTIDE SEQUENCE</scope>
    <source>
        <strain evidence="3">LMG 32879</strain>
    </source>
</reference>
<dbReference type="Pfam" id="PF01156">
    <property type="entry name" value="IU_nuc_hydro"/>
    <property type="match status" value="1"/>
</dbReference>
<dbReference type="Proteomes" id="UP001176960">
    <property type="component" value="Unassembled WGS sequence"/>
</dbReference>
<keyword evidence="4" id="KW-1185">Reference proteome</keyword>
<accession>A0AA35V6D2</accession>
<comment type="caution">
    <text evidence="3">The sequence shown here is derived from an EMBL/GenBank/DDBJ whole genome shotgun (WGS) entry which is preliminary data.</text>
</comment>
<dbReference type="InterPro" id="IPR001910">
    <property type="entry name" value="Inosine/uridine_hydrolase_dom"/>
</dbReference>
<dbReference type="PANTHER" id="PTHR46190:SF1">
    <property type="entry name" value="SI:CH211-201H21.5"/>
    <property type="match status" value="1"/>
</dbReference>
<keyword evidence="3" id="KW-0378">Hydrolase</keyword>
<protein>
    <submittedName>
        <fullName evidence="3">Nucleoside hydrolase</fullName>
    </submittedName>
</protein>
<proteinExistence type="predicted"/>
<evidence type="ECO:0000259" key="2">
    <source>
        <dbReference type="Pfam" id="PF01156"/>
    </source>
</evidence>
<gene>
    <name evidence="3" type="ORF">LMG32879_001410</name>
</gene>
<organism evidence="3 4">
    <name type="scientific">Brytella acorum</name>
    <dbReference type="NCBI Taxonomy" id="2959299"/>
    <lineage>
        <taxon>Bacteria</taxon>
        <taxon>Pseudomonadati</taxon>
        <taxon>Pseudomonadota</taxon>
        <taxon>Alphaproteobacteria</taxon>
        <taxon>Acetobacterales</taxon>
        <taxon>Acetobacteraceae</taxon>
        <taxon>Brytella</taxon>
    </lineage>
</organism>
<feature type="chain" id="PRO_5041208454" evidence="1">
    <location>
        <begin position="24"/>
        <end position="364"/>
    </location>
</feature>
<dbReference type="RefSeq" id="WP_289841245.1">
    <property type="nucleotide sequence ID" value="NZ_CATKSH010000007.1"/>
</dbReference>
<dbReference type="AlphaFoldDB" id="A0AA35V6D2"/>
<evidence type="ECO:0000313" key="3">
    <source>
        <dbReference type="EMBL" id="CAI9120577.1"/>
    </source>
</evidence>
<sequence length="364" mass="39236">MRRVTLAFCALASLAFGPPPASARAETSPQYMILDNDFQGPAGSNIQSIIPLLNNPRVHLLGVSVVIGDDWENVESARIRRFLEISHHTDIPVYDGATMPLINSVELMRLREMEFGTIPWKGAWGGLGSIAHVPDTQPPVPALVEGNPSLKAQPTPAALFLIQQVHAHPHEVTIVEAGPMTNLALAIRLDPTFAATARQLVFMGGYIDLSMESVVGNSDNASDFNLIFDPEAAHVTLTAPWPQITSLANVTNAIALSHEAIQAIAKEKPTPVTTYLAQYYEPLPFWDEVTAAVAADPSLVTKSVDAYFDVDLARGVNYGHAHIWADAIAPKAMGLRKVKIVQAIDTQRFLAGFAASAKNAMGSH</sequence>
<keyword evidence="1" id="KW-0732">Signal</keyword>
<dbReference type="GO" id="GO:0016799">
    <property type="term" value="F:hydrolase activity, hydrolyzing N-glycosyl compounds"/>
    <property type="evidence" value="ECO:0007669"/>
    <property type="project" value="InterPro"/>
</dbReference>
<name>A0AA35V6D2_9PROT</name>
<dbReference type="InterPro" id="IPR036452">
    <property type="entry name" value="Ribo_hydro-like"/>
</dbReference>
<feature type="domain" description="Inosine/uridine-preferring nucleoside hydrolase" evidence="2">
    <location>
        <begin position="33"/>
        <end position="350"/>
    </location>
</feature>